<dbReference type="Pfam" id="PF00001">
    <property type="entry name" value="7tm_1"/>
    <property type="match status" value="1"/>
</dbReference>
<dbReference type="GO" id="GO:0004969">
    <property type="term" value="F:histamine receptor activity"/>
    <property type="evidence" value="ECO:0007669"/>
    <property type="project" value="InterPro"/>
</dbReference>
<evidence type="ECO:0000256" key="3">
    <source>
        <dbReference type="ARBA" id="ARBA00022553"/>
    </source>
</evidence>
<accession>A0A3Q0HHW6</accession>
<dbReference type="RefSeq" id="XP_025070078.1">
    <property type="nucleotide sequence ID" value="XM_025214293.1"/>
</dbReference>
<feature type="domain" description="G-protein coupled receptors family 1 profile" evidence="12">
    <location>
        <begin position="52"/>
        <end position="373"/>
    </location>
</feature>
<protein>
    <submittedName>
        <fullName evidence="14">Histamine H3 receptor-like</fullName>
    </submittedName>
</protein>
<evidence type="ECO:0000256" key="1">
    <source>
        <dbReference type="ARBA" id="ARBA00004651"/>
    </source>
</evidence>
<evidence type="ECO:0000259" key="12">
    <source>
        <dbReference type="PROSITE" id="PS50262"/>
    </source>
</evidence>
<dbReference type="GeneID" id="102387064"/>
<dbReference type="GO" id="GO:0005886">
    <property type="term" value="C:plasma membrane"/>
    <property type="evidence" value="ECO:0007669"/>
    <property type="project" value="UniProtKB-SubCell"/>
</dbReference>
<dbReference type="AlphaFoldDB" id="A0A3Q0HHW6"/>
<evidence type="ECO:0000256" key="2">
    <source>
        <dbReference type="ARBA" id="ARBA00022475"/>
    </source>
</evidence>
<dbReference type="GO" id="GO:0030425">
    <property type="term" value="C:dendrite"/>
    <property type="evidence" value="ECO:0007669"/>
    <property type="project" value="TreeGrafter"/>
</dbReference>
<evidence type="ECO:0000256" key="9">
    <source>
        <dbReference type="ARBA" id="ARBA00023224"/>
    </source>
</evidence>
<dbReference type="InterPro" id="IPR000276">
    <property type="entry name" value="GPCR_Rhodpsn"/>
</dbReference>
<name>A0A3Q0HHW6_ALLSI</name>
<dbReference type="GO" id="GO:0004993">
    <property type="term" value="F:G protein-coupled serotonin receptor activity"/>
    <property type="evidence" value="ECO:0007669"/>
    <property type="project" value="TreeGrafter"/>
</dbReference>
<keyword evidence="4 10" id="KW-0812">Transmembrane</keyword>
<evidence type="ECO:0000256" key="4">
    <source>
        <dbReference type="ARBA" id="ARBA00022692"/>
    </source>
</evidence>
<comment type="subcellular location">
    <subcellularLocation>
        <location evidence="1">Cell membrane</location>
        <topology evidence="1">Multi-pass membrane protein</topology>
    </subcellularLocation>
</comment>
<evidence type="ECO:0000256" key="5">
    <source>
        <dbReference type="ARBA" id="ARBA00022989"/>
    </source>
</evidence>
<dbReference type="PROSITE" id="PS00237">
    <property type="entry name" value="G_PROTEIN_RECEP_F1_1"/>
    <property type="match status" value="1"/>
</dbReference>
<evidence type="ECO:0000313" key="13">
    <source>
        <dbReference type="Proteomes" id="UP000189705"/>
    </source>
</evidence>
<feature type="transmembrane region" description="Helical" evidence="11">
    <location>
        <begin position="37"/>
        <end position="61"/>
    </location>
</feature>
<dbReference type="Proteomes" id="UP000189705">
    <property type="component" value="Unplaced"/>
</dbReference>
<dbReference type="GO" id="GO:0007197">
    <property type="term" value="P:adenylate cyclase-inhibiting G protein-coupled acetylcholine receptor signaling pathway"/>
    <property type="evidence" value="ECO:0007669"/>
    <property type="project" value="TreeGrafter"/>
</dbReference>
<dbReference type="PRINTS" id="PR00237">
    <property type="entry name" value="GPCRRHODOPSN"/>
</dbReference>
<keyword evidence="9 10" id="KW-0807">Transducer</keyword>
<keyword evidence="8 10" id="KW-0675">Receptor</keyword>
<feature type="transmembrane region" description="Helical" evidence="11">
    <location>
        <begin position="73"/>
        <end position="93"/>
    </location>
</feature>
<organism evidence="13 14">
    <name type="scientific">Alligator sinensis</name>
    <name type="common">Chinese alligator</name>
    <dbReference type="NCBI Taxonomy" id="38654"/>
    <lineage>
        <taxon>Eukaryota</taxon>
        <taxon>Metazoa</taxon>
        <taxon>Chordata</taxon>
        <taxon>Craniata</taxon>
        <taxon>Vertebrata</taxon>
        <taxon>Euteleostomi</taxon>
        <taxon>Archelosauria</taxon>
        <taxon>Archosauria</taxon>
        <taxon>Crocodylia</taxon>
        <taxon>Alligatoridae</taxon>
        <taxon>Alligatorinae</taxon>
        <taxon>Alligator</taxon>
    </lineage>
</organism>
<dbReference type="PRINTS" id="PR01471">
    <property type="entry name" value="HISTAMINEH3R"/>
</dbReference>
<evidence type="ECO:0000313" key="14">
    <source>
        <dbReference type="RefSeq" id="XP_025070078.1"/>
    </source>
</evidence>
<feature type="transmembrane region" description="Helical" evidence="11">
    <location>
        <begin position="357"/>
        <end position="376"/>
    </location>
</feature>
<keyword evidence="13" id="KW-1185">Reference proteome</keyword>
<dbReference type="PROSITE" id="PS50262">
    <property type="entry name" value="G_PROTEIN_RECEP_F1_2"/>
    <property type="match status" value="1"/>
</dbReference>
<dbReference type="FunCoup" id="A0A3Q0HHW6">
    <property type="interactions" value="14"/>
</dbReference>
<dbReference type="InterPro" id="IPR017452">
    <property type="entry name" value="GPCR_Rhodpsn_7TM"/>
</dbReference>
<evidence type="ECO:0000256" key="11">
    <source>
        <dbReference type="SAM" id="Phobius"/>
    </source>
</evidence>
<feature type="transmembrane region" description="Helical" evidence="11">
    <location>
        <begin position="113"/>
        <end position="132"/>
    </location>
</feature>
<dbReference type="GO" id="GO:0016907">
    <property type="term" value="F:G protein-coupled acetylcholine receptor activity"/>
    <property type="evidence" value="ECO:0007669"/>
    <property type="project" value="TreeGrafter"/>
</dbReference>
<dbReference type="GO" id="GO:0007187">
    <property type="term" value="P:G protein-coupled receptor signaling pathway, coupled to cyclic nucleotide second messenger"/>
    <property type="evidence" value="ECO:0007669"/>
    <property type="project" value="TreeGrafter"/>
</dbReference>
<dbReference type="KEGG" id="asn:102387064"/>
<keyword evidence="3" id="KW-0597">Phosphoprotein</keyword>
<evidence type="ECO:0000256" key="6">
    <source>
        <dbReference type="ARBA" id="ARBA00023040"/>
    </source>
</evidence>
<evidence type="ECO:0000256" key="7">
    <source>
        <dbReference type="ARBA" id="ARBA00023136"/>
    </source>
</evidence>
<dbReference type="Gene3D" id="1.20.1070.10">
    <property type="entry name" value="Rhodopsin 7-helix transmembrane proteins"/>
    <property type="match status" value="1"/>
</dbReference>
<dbReference type="SUPFAM" id="SSF81321">
    <property type="entry name" value="Family A G protein-coupled receptor-like"/>
    <property type="match status" value="1"/>
</dbReference>
<dbReference type="InterPro" id="IPR003980">
    <property type="entry name" value="Histamine_H3_rcpt"/>
</dbReference>
<evidence type="ECO:0000256" key="10">
    <source>
        <dbReference type="RuleBase" id="RU000688"/>
    </source>
</evidence>
<evidence type="ECO:0000256" key="8">
    <source>
        <dbReference type="ARBA" id="ARBA00023170"/>
    </source>
</evidence>
<dbReference type="CDD" id="cd15048">
    <property type="entry name" value="7tmA_Histamine_H3R_H4R"/>
    <property type="match status" value="1"/>
</dbReference>
<feature type="transmembrane region" description="Helical" evidence="11">
    <location>
        <begin position="153"/>
        <end position="175"/>
    </location>
</feature>
<feature type="transmembrane region" description="Helical" evidence="11">
    <location>
        <begin position="195"/>
        <end position="220"/>
    </location>
</feature>
<keyword evidence="7 11" id="KW-0472">Membrane</keyword>
<keyword evidence="2" id="KW-1003">Cell membrane</keyword>
<keyword evidence="6 10" id="KW-0297">G-protein coupled receptor</keyword>
<gene>
    <name evidence="14" type="primary">LOC102387064</name>
</gene>
<dbReference type="GO" id="GO:0045202">
    <property type="term" value="C:synapse"/>
    <property type="evidence" value="ECO:0007669"/>
    <property type="project" value="TreeGrafter"/>
</dbReference>
<feature type="transmembrane region" description="Helical" evidence="11">
    <location>
        <begin position="318"/>
        <end position="337"/>
    </location>
</feature>
<comment type="similarity">
    <text evidence="10">Belongs to the G-protein coupled receptor 1 family.</text>
</comment>
<keyword evidence="5 11" id="KW-1133">Transmembrane helix</keyword>
<proteinExistence type="inferred from homology"/>
<sequence>MHNMNNTSTEHQYVSAACNKSQPSFPAGLEPKLQRDVLVVLMVLLALFTVLGNALVILAFVVDKNLRERSNYFFLNLAISDFAVGAFCIPMYIHYGLTGTWNLGRGPCKLWLLLDYLMCTASSFNIVLISYDRFLSVTKAMSYRILQRMTSKTVIMMVEMWIFAFLLYGPAIIAWEYVAGCSIVPDDKCYPEFIYNLYFSLCASVFEFFTPLISIAYFHISIFQSIRKRLQSTTCLSESSKNKSQSGRFRSLLREKISFPDLETQDSLSISSTGQIYSVTTDCSVASQIHSIHSITAKEVNSRCSRRRAKSKLQREKTAAKLLVVIVCVFAICWTPYSLLMLINAACNCIPGVWYELSFWLLWLNSAVNPVLYPLCHVKFQKAFRKILCPEHFVIIGPCQ</sequence>
<dbReference type="PANTHER" id="PTHR24247:SF199">
    <property type="entry name" value="HISTAMINE H4 RECEPTOR"/>
    <property type="match status" value="1"/>
</dbReference>
<dbReference type="PANTHER" id="PTHR24247">
    <property type="entry name" value="5-HYDROXYTRYPTAMINE RECEPTOR"/>
    <property type="match status" value="1"/>
</dbReference>
<reference evidence="14" key="1">
    <citation type="submission" date="2025-08" db="UniProtKB">
        <authorList>
            <consortium name="RefSeq"/>
        </authorList>
    </citation>
    <scope>IDENTIFICATION</scope>
</reference>
<dbReference type="InParanoid" id="A0A3Q0HHW6"/>